<dbReference type="InterPro" id="IPR035965">
    <property type="entry name" value="PAS-like_dom_sf"/>
</dbReference>
<dbReference type="Gene3D" id="3.30.70.260">
    <property type="match status" value="1"/>
</dbReference>
<dbReference type="RefSeq" id="WP_150040098.1">
    <property type="nucleotide sequence ID" value="NZ_VWPK01000009.1"/>
</dbReference>
<dbReference type="PANTHER" id="PTHR32071:SF3">
    <property type="entry name" value="HTH-TYPE TRANSCRIPTIONAL REGULATORY PROTEIN TYRR"/>
    <property type="match status" value="1"/>
</dbReference>
<keyword evidence="4" id="KW-0547">Nucleotide-binding</keyword>
<dbReference type="Pfam" id="PF25601">
    <property type="entry name" value="AAA_lid_14"/>
    <property type="match status" value="1"/>
</dbReference>
<dbReference type="CDD" id="cd00009">
    <property type="entry name" value="AAA"/>
    <property type="match status" value="1"/>
</dbReference>
<evidence type="ECO:0000256" key="6">
    <source>
        <dbReference type="ARBA" id="ARBA00022840"/>
    </source>
</evidence>
<dbReference type="Gene3D" id="3.30.450.20">
    <property type="entry name" value="PAS domain"/>
    <property type="match status" value="1"/>
</dbReference>
<dbReference type="SMART" id="SM00382">
    <property type="entry name" value="AAA"/>
    <property type="match status" value="1"/>
</dbReference>
<evidence type="ECO:0000313" key="16">
    <source>
        <dbReference type="Proteomes" id="UP000325255"/>
    </source>
</evidence>
<dbReference type="Gene3D" id="1.10.10.60">
    <property type="entry name" value="Homeodomain-like"/>
    <property type="match status" value="1"/>
</dbReference>
<dbReference type="GO" id="GO:0005524">
    <property type="term" value="F:ATP binding"/>
    <property type="evidence" value="ECO:0007669"/>
    <property type="project" value="UniProtKB-KW"/>
</dbReference>
<keyword evidence="10" id="KW-0010">Activator</keyword>
<keyword evidence="8" id="KW-0805">Transcription regulation</keyword>
<dbReference type="OrthoDB" id="9770562at2"/>
<dbReference type="GO" id="GO:0005737">
    <property type="term" value="C:cytoplasm"/>
    <property type="evidence" value="ECO:0007669"/>
    <property type="project" value="UniProtKB-SubCell"/>
</dbReference>
<dbReference type="InterPro" id="IPR058031">
    <property type="entry name" value="AAA_lid_NorR"/>
</dbReference>
<reference evidence="15 16" key="1">
    <citation type="submission" date="2019-09" db="EMBL/GenBank/DDBJ databases">
        <title>Genome sequence of Rhodovastum atsumiense, a diverse member of the Acetobacteraceae family of non-sulfur purple photosynthetic bacteria.</title>
        <authorList>
            <person name="Meyer T."/>
            <person name="Kyndt J."/>
        </authorList>
    </citation>
    <scope>NUCLEOTIDE SEQUENCE [LARGE SCALE GENOMIC DNA]</scope>
    <source>
        <strain evidence="15 16">DSM 21279</strain>
    </source>
</reference>
<dbReference type="GO" id="GO:0006355">
    <property type="term" value="P:regulation of DNA-templated transcription"/>
    <property type="evidence" value="ECO:0007669"/>
    <property type="project" value="InterPro"/>
</dbReference>
<evidence type="ECO:0000256" key="1">
    <source>
        <dbReference type="ARBA" id="ARBA00004496"/>
    </source>
</evidence>
<dbReference type="Gene3D" id="1.10.8.60">
    <property type="match status" value="1"/>
</dbReference>
<evidence type="ECO:0000313" key="15">
    <source>
        <dbReference type="EMBL" id="KAA5612871.1"/>
    </source>
</evidence>
<evidence type="ECO:0000256" key="8">
    <source>
        <dbReference type="ARBA" id="ARBA00023015"/>
    </source>
</evidence>
<keyword evidence="3" id="KW-0678">Repressor</keyword>
<dbReference type="InterPro" id="IPR003593">
    <property type="entry name" value="AAA+_ATPase"/>
</dbReference>
<evidence type="ECO:0000256" key="4">
    <source>
        <dbReference type="ARBA" id="ARBA00022741"/>
    </source>
</evidence>
<dbReference type="EMBL" id="VWPK01000009">
    <property type="protein sequence ID" value="KAA5612871.1"/>
    <property type="molecule type" value="Genomic_DNA"/>
</dbReference>
<evidence type="ECO:0000256" key="7">
    <source>
        <dbReference type="ARBA" id="ARBA00023012"/>
    </source>
</evidence>
<evidence type="ECO:0000259" key="13">
    <source>
        <dbReference type="PROSITE" id="PS50045"/>
    </source>
</evidence>
<dbReference type="InterPro" id="IPR025944">
    <property type="entry name" value="Sigma_54_int_dom_CS"/>
</dbReference>
<gene>
    <name evidence="15" type="ORF">F1189_07460</name>
</gene>
<keyword evidence="6" id="KW-0067">ATP-binding</keyword>
<protein>
    <recommendedName>
        <fullName evidence="12">HTH-type transcriptional regulatory protein TyrR</fullName>
    </recommendedName>
</protein>
<comment type="subcellular location">
    <subcellularLocation>
        <location evidence="1">Cytoplasm</location>
    </subcellularLocation>
</comment>
<evidence type="ECO:0000256" key="2">
    <source>
        <dbReference type="ARBA" id="ARBA00022490"/>
    </source>
</evidence>
<keyword evidence="16" id="KW-1185">Reference proteome</keyword>
<dbReference type="InterPro" id="IPR002912">
    <property type="entry name" value="ACT_dom"/>
</dbReference>
<evidence type="ECO:0000256" key="9">
    <source>
        <dbReference type="ARBA" id="ARBA00023125"/>
    </source>
</evidence>
<dbReference type="InterPro" id="IPR030828">
    <property type="entry name" value="HTH_TyrR"/>
</dbReference>
<dbReference type="PANTHER" id="PTHR32071">
    <property type="entry name" value="TRANSCRIPTIONAL REGULATORY PROTEIN"/>
    <property type="match status" value="1"/>
</dbReference>
<keyword evidence="7" id="KW-0902">Two-component regulatory system</keyword>
<evidence type="ECO:0000256" key="10">
    <source>
        <dbReference type="ARBA" id="ARBA00023159"/>
    </source>
</evidence>
<dbReference type="GO" id="GO:0003677">
    <property type="term" value="F:DNA binding"/>
    <property type="evidence" value="ECO:0007669"/>
    <property type="project" value="UniProtKB-KW"/>
</dbReference>
<dbReference type="SUPFAM" id="SSF52540">
    <property type="entry name" value="P-loop containing nucleoside triphosphate hydrolases"/>
    <property type="match status" value="1"/>
</dbReference>
<dbReference type="Pfam" id="PF18024">
    <property type="entry name" value="HTH_50"/>
    <property type="match status" value="1"/>
</dbReference>
<dbReference type="PROSITE" id="PS50045">
    <property type="entry name" value="SIGMA54_INTERACT_4"/>
    <property type="match status" value="1"/>
</dbReference>
<dbReference type="InterPro" id="IPR025662">
    <property type="entry name" value="Sigma_54_int_dom_ATP-bd_1"/>
</dbReference>
<dbReference type="PROSITE" id="PS00675">
    <property type="entry name" value="SIGMA54_INTERACT_1"/>
    <property type="match status" value="1"/>
</dbReference>
<keyword evidence="2" id="KW-0963">Cytoplasm</keyword>
<dbReference type="InterPro" id="IPR002078">
    <property type="entry name" value="Sigma_54_int"/>
</dbReference>
<dbReference type="Gene3D" id="3.40.50.300">
    <property type="entry name" value="P-loop containing nucleotide triphosphate hydrolases"/>
    <property type="match status" value="1"/>
</dbReference>
<keyword evidence="11" id="KW-0804">Transcription</keyword>
<evidence type="ECO:0000259" key="14">
    <source>
        <dbReference type="PROSITE" id="PS51671"/>
    </source>
</evidence>
<feature type="domain" description="ACT" evidence="14">
    <location>
        <begin position="2"/>
        <end position="71"/>
    </location>
</feature>
<dbReference type="AlphaFoldDB" id="A0A5M6IX88"/>
<dbReference type="InterPro" id="IPR027417">
    <property type="entry name" value="P-loop_NTPase"/>
</dbReference>
<keyword evidence="5" id="KW-0058">Aromatic hydrocarbons catabolism</keyword>
<dbReference type="SUPFAM" id="SSF46689">
    <property type="entry name" value="Homeodomain-like"/>
    <property type="match status" value="1"/>
</dbReference>
<organism evidence="15 16">
    <name type="scientific">Rhodovastum atsumiense</name>
    <dbReference type="NCBI Taxonomy" id="504468"/>
    <lineage>
        <taxon>Bacteria</taxon>
        <taxon>Pseudomonadati</taxon>
        <taxon>Pseudomonadota</taxon>
        <taxon>Alphaproteobacteria</taxon>
        <taxon>Acetobacterales</taxon>
        <taxon>Acetobacteraceae</taxon>
        <taxon>Rhodovastum</taxon>
    </lineage>
</organism>
<proteinExistence type="predicted"/>
<dbReference type="InterPro" id="IPR009057">
    <property type="entry name" value="Homeodomain-like_sf"/>
</dbReference>
<dbReference type="NCBIfam" id="TIGR04381">
    <property type="entry name" value="HTH_TypR"/>
    <property type="match status" value="1"/>
</dbReference>
<dbReference type="PROSITE" id="PS51671">
    <property type="entry name" value="ACT"/>
    <property type="match status" value="1"/>
</dbReference>
<name>A0A5M6IX88_9PROT</name>
<dbReference type="Proteomes" id="UP000325255">
    <property type="component" value="Unassembled WGS sequence"/>
</dbReference>
<dbReference type="Pfam" id="PF00158">
    <property type="entry name" value="Sigma54_activat"/>
    <property type="match status" value="1"/>
</dbReference>
<keyword evidence="9" id="KW-0238">DNA-binding</keyword>
<dbReference type="SUPFAM" id="SSF55785">
    <property type="entry name" value="PYP-like sensor domain (PAS domain)"/>
    <property type="match status" value="1"/>
</dbReference>
<evidence type="ECO:0000256" key="12">
    <source>
        <dbReference type="ARBA" id="ARBA00029500"/>
    </source>
</evidence>
<accession>A0A5M6IX88</accession>
<comment type="caution">
    <text evidence="15">The sequence shown here is derived from an EMBL/GenBank/DDBJ whole genome shotgun (WGS) entry which is preliminary data.</text>
</comment>
<dbReference type="FunFam" id="3.40.50.300:FF:000006">
    <property type="entry name" value="DNA-binding transcriptional regulator NtrC"/>
    <property type="match status" value="1"/>
</dbReference>
<evidence type="ECO:0000256" key="5">
    <source>
        <dbReference type="ARBA" id="ARBA00022797"/>
    </source>
</evidence>
<sequence>MRIDVQFSDRVGIAHEILAVLARRQLNVVGVEVDPPHMHIDVPDLVEAALPGLRAALASVPGVYEVVEVAMLPGTQRRLHLNALLDSMADPVLAVDGAGGIVVANAVAAAAAGVPDAGALIGMTLAALFDDPVLPAEILAGGFALPAREVMLRGRPFLLDVRPVAEGAGGVVTLQAPSRIGERLHAIQHADKGGFERILGESPPMRALKAQAARIAGVDAPLLILGETGTGKELVAQACHRASLRAGKPFLALNCAALPESLAESELFGYAPGAFSGAQRGGKPGLFELADQGTVFLDEIGEMSPYLQAKLLRFINDGSFRRVGGERELKVDVRVISATHRDLGRMATDGSFREDLFYRLNVLRLAVPPLRERGEDVLLLARHFIARACAQTRRPPCRLSAAAAAALLANRWPGNVRQLENAIFRAVAMSDRALLEAADFDLTGAGIAGGPDAPPLEAASWEEAMAEFEATLLRRLYPRYPSSRKLAARLRASHTMIANKLRRHGIGRT</sequence>
<dbReference type="GO" id="GO:0000160">
    <property type="term" value="P:phosphorelay signal transduction system"/>
    <property type="evidence" value="ECO:0007669"/>
    <property type="project" value="UniProtKB-KW"/>
</dbReference>
<evidence type="ECO:0000256" key="3">
    <source>
        <dbReference type="ARBA" id="ARBA00022491"/>
    </source>
</evidence>
<evidence type="ECO:0000256" key="11">
    <source>
        <dbReference type="ARBA" id="ARBA00023163"/>
    </source>
</evidence>
<feature type="domain" description="Sigma-54 factor interaction" evidence="13">
    <location>
        <begin position="198"/>
        <end position="428"/>
    </location>
</feature>
<dbReference type="PROSITE" id="PS00688">
    <property type="entry name" value="SIGMA54_INTERACT_3"/>
    <property type="match status" value="1"/>
</dbReference>